<comment type="caution">
    <text evidence="1">The sequence shown here is derived from an EMBL/GenBank/DDBJ whole genome shotgun (WGS) entry which is preliminary data.</text>
</comment>
<reference evidence="1 2" key="1">
    <citation type="submission" date="2019-12" db="EMBL/GenBank/DDBJ databases">
        <authorList>
            <person name="Alioto T."/>
            <person name="Alioto T."/>
            <person name="Gomez Garrido J."/>
        </authorList>
    </citation>
    <scope>NUCLEOTIDE SEQUENCE [LARGE SCALE GENOMIC DNA]</scope>
</reference>
<sequence>MVDFINMCTVADVAIGQLGRPEPPPSGGSGWFIFQIWSIYRRSVAWALFRFGPCTTGCFPGFAREVYYCGFFSDDWFFMRLCASNMRRMIVTVVVADVATGQLGQPEPPPPGGSGWFIFQIWSIYRRSVAWALFRFGPSTATSCFSGFAREVLFV</sequence>
<organism evidence="1 2">
    <name type="scientific">Olea europaea subsp. europaea</name>
    <dbReference type="NCBI Taxonomy" id="158383"/>
    <lineage>
        <taxon>Eukaryota</taxon>
        <taxon>Viridiplantae</taxon>
        <taxon>Streptophyta</taxon>
        <taxon>Embryophyta</taxon>
        <taxon>Tracheophyta</taxon>
        <taxon>Spermatophyta</taxon>
        <taxon>Magnoliopsida</taxon>
        <taxon>eudicotyledons</taxon>
        <taxon>Gunneridae</taxon>
        <taxon>Pentapetalae</taxon>
        <taxon>asterids</taxon>
        <taxon>lamiids</taxon>
        <taxon>Lamiales</taxon>
        <taxon>Oleaceae</taxon>
        <taxon>Oleeae</taxon>
        <taxon>Olea</taxon>
    </lineage>
</organism>
<dbReference type="Gramene" id="OE9A105700T1">
    <property type="protein sequence ID" value="OE9A105700C1"/>
    <property type="gene ID" value="OE9A105700"/>
</dbReference>
<protein>
    <submittedName>
        <fullName evidence="1">Uncharacterized protein</fullName>
    </submittedName>
</protein>
<evidence type="ECO:0000313" key="1">
    <source>
        <dbReference type="EMBL" id="CAA3018994.1"/>
    </source>
</evidence>
<accession>A0A8S0UL87</accession>
<dbReference type="AlphaFoldDB" id="A0A8S0UL87"/>
<evidence type="ECO:0000313" key="2">
    <source>
        <dbReference type="Proteomes" id="UP000594638"/>
    </source>
</evidence>
<name>A0A8S0UL87_OLEEU</name>
<dbReference type="Proteomes" id="UP000594638">
    <property type="component" value="Unassembled WGS sequence"/>
</dbReference>
<keyword evidence="2" id="KW-1185">Reference proteome</keyword>
<gene>
    <name evidence="1" type="ORF">OLEA9_A105700</name>
</gene>
<dbReference type="EMBL" id="CACTIH010007992">
    <property type="protein sequence ID" value="CAA3018994.1"/>
    <property type="molecule type" value="Genomic_DNA"/>
</dbReference>
<proteinExistence type="predicted"/>